<sequence length="436" mass="50604">MSIIELKEQIESQLNTRKINELEIDRLNRLIASSNGDDDTLVSILPSINSFLNDEKYYELDENLKVISLYETILSKLPINIISALYPLQVITTNLAYKNQFCLLILKLLTLNYDKIDMVDNGLLFEILKMYLADDELKIEICNQIERLFERTINIVNSNVLKEFQSLFAEVESNNNSTLVARLLTLILIKPSIYPYHFKVDPNDDDVLLNILKIQFFTDLIGKVDINTLPIDQMIELFYLRMENDIVDSFLITEVNNFLIKLSFKMNEFIFLKSSDFYLDRPSDVYLLSKFNASTFPPEFIKWLLEFPLSSNKYFTILLNLVKSKKCFDLLKFQLPDTIKTLSSNDHIYQLLVNLSLSSFGIDFLINSPSIMNDYVVSETPVYNEVFTLKLSLLDNLLKCPDLSIWEDKIIDVYKLMNNGRNIRSQPQVDVMDQAA</sequence>
<evidence type="ECO:0000313" key="2">
    <source>
        <dbReference type="Proteomes" id="UP001152531"/>
    </source>
</evidence>
<organism evidence="1 2">
    <name type="scientific">[Candida] jaroonii</name>
    <dbReference type="NCBI Taxonomy" id="467808"/>
    <lineage>
        <taxon>Eukaryota</taxon>
        <taxon>Fungi</taxon>
        <taxon>Dikarya</taxon>
        <taxon>Ascomycota</taxon>
        <taxon>Saccharomycotina</taxon>
        <taxon>Pichiomycetes</taxon>
        <taxon>Debaryomycetaceae</taxon>
        <taxon>Yamadazyma</taxon>
    </lineage>
</organism>
<dbReference type="EMBL" id="CALSDN010000003">
    <property type="protein sequence ID" value="CAH6720424.1"/>
    <property type="molecule type" value="Genomic_DNA"/>
</dbReference>
<protein>
    <submittedName>
        <fullName evidence="1">DNA mismatch repair protein Hsm3p</fullName>
    </submittedName>
</protein>
<evidence type="ECO:0000313" key="1">
    <source>
        <dbReference type="EMBL" id="CAH6720424.1"/>
    </source>
</evidence>
<dbReference type="Proteomes" id="UP001152531">
    <property type="component" value="Unassembled WGS sequence"/>
</dbReference>
<gene>
    <name evidence="1" type="ORF">CLIB1444_03S11584</name>
</gene>
<comment type="caution">
    <text evidence="1">The sequence shown here is derived from an EMBL/GenBank/DDBJ whole genome shotgun (WGS) entry which is preliminary data.</text>
</comment>
<proteinExistence type="predicted"/>
<reference evidence="1" key="1">
    <citation type="submission" date="2022-06" db="EMBL/GenBank/DDBJ databases">
        <authorList>
            <person name="Legras J.-L."/>
            <person name="Devillers H."/>
            <person name="Grondin C."/>
        </authorList>
    </citation>
    <scope>NUCLEOTIDE SEQUENCE</scope>
    <source>
        <strain evidence="1">CLIB 1444</strain>
    </source>
</reference>
<name>A0ACA9Y692_9ASCO</name>
<keyword evidence="2" id="KW-1185">Reference proteome</keyword>
<accession>A0ACA9Y692</accession>